<keyword evidence="1" id="KW-0812">Transmembrane</keyword>
<dbReference type="NCBIfam" id="TIGR02532">
    <property type="entry name" value="IV_pilin_GFxxxE"/>
    <property type="match status" value="1"/>
</dbReference>
<dbReference type="PROSITE" id="PS00409">
    <property type="entry name" value="PROKAR_NTER_METHYL"/>
    <property type="match status" value="1"/>
</dbReference>
<gene>
    <name evidence="3" type="ORF">SAMN02949497_0693</name>
</gene>
<protein>
    <submittedName>
        <fullName evidence="3">Type IV pilus assembly protein PilV</fullName>
    </submittedName>
</protein>
<dbReference type="AlphaFoldDB" id="A0A1Y6CYL2"/>
<keyword evidence="1" id="KW-1133">Transmembrane helix</keyword>
<accession>A0A1Y6CYL2</accession>
<organism evidence="3 4">
    <name type="scientific">Methylomagnum ishizawai</name>
    <dbReference type="NCBI Taxonomy" id="1760988"/>
    <lineage>
        <taxon>Bacteria</taxon>
        <taxon>Pseudomonadati</taxon>
        <taxon>Pseudomonadota</taxon>
        <taxon>Gammaproteobacteria</taxon>
        <taxon>Methylococcales</taxon>
        <taxon>Methylococcaceae</taxon>
        <taxon>Methylomagnum</taxon>
    </lineage>
</organism>
<feature type="transmembrane region" description="Helical" evidence="1">
    <location>
        <begin position="12"/>
        <end position="34"/>
    </location>
</feature>
<dbReference type="InterPro" id="IPR013362">
    <property type="entry name" value="Pilus_4_PilV"/>
</dbReference>
<evidence type="ECO:0000256" key="1">
    <source>
        <dbReference type="SAM" id="Phobius"/>
    </source>
</evidence>
<dbReference type="OrthoDB" id="8547299at2"/>
<evidence type="ECO:0000259" key="2">
    <source>
        <dbReference type="Pfam" id="PF22150"/>
    </source>
</evidence>
<dbReference type="RefSeq" id="WP_085209970.1">
    <property type="nucleotide sequence ID" value="NZ_FXAM01000001.1"/>
</dbReference>
<keyword evidence="4" id="KW-1185">Reference proteome</keyword>
<proteinExistence type="predicted"/>
<dbReference type="NCBIfam" id="TIGR02523">
    <property type="entry name" value="type_IV_pilV"/>
    <property type="match status" value="1"/>
</dbReference>
<dbReference type="InterPro" id="IPR054402">
    <property type="entry name" value="Tt1218-like_dom"/>
</dbReference>
<name>A0A1Y6CYL2_9GAMM</name>
<evidence type="ECO:0000313" key="3">
    <source>
        <dbReference type="EMBL" id="SMF93412.1"/>
    </source>
</evidence>
<dbReference type="Proteomes" id="UP000192923">
    <property type="component" value="Unassembled WGS sequence"/>
</dbReference>
<dbReference type="Pfam" id="PF07963">
    <property type="entry name" value="N_methyl"/>
    <property type="match status" value="1"/>
</dbReference>
<dbReference type="Pfam" id="PF22150">
    <property type="entry name" value="Tt1218-like"/>
    <property type="match status" value="1"/>
</dbReference>
<reference evidence="3 4" key="1">
    <citation type="submission" date="2016-12" db="EMBL/GenBank/DDBJ databases">
        <authorList>
            <person name="Song W.-J."/>
            <person name="Kurnit D.M."/>
        </authorList>
    </citation>
    <scope>NUCLEOTIDE SEQUENCE [LARGE SCALE GENOMIC DNA]</scope>
    <source>
        <strain evidence="3 4">175</strain>
    </source>
</reference>
<feature type="domain" description="Type IV pilin Tt1218-like" evidence="2">
    <location>
        <begin position="34"/>
        <end position="98"/>
    </location>
</feature>
<dbReference type="STRING" id="1760988.SAMN02949497_0693"/>
<keyword evidence="1" id="KW-0472">Membrane</keyword>
<dbReference type="InterPro" id="IPR012902">
    <property type="entry name" value="N_methyl_site"/>
</dbReference>
<sequence length="164" mass="17146">MSLNPARTSQGFTLLEVLIAALVLGVGLLGLAGLQTLGLRGSLSAVQRSVATQLAAEIIDRIRANPGALGNYDNQAGTGSIDCLWNLCSDAQTADYDLSQWAAEVKKRLPDGTGVVCTDGSPDDGTPTSSGCGGGGTYTVKIWWDDDRSGDAEQYQRFSTSFSP</sequence>
<evidence type="ECO:0000313" key="4">
    <source>
        <dbReference type="Proteomes" id="UP000192923"/>
    </source>
</evidence>
<dbReference type="EMBL" id="FXAM01000001">
    <property type="protein sequence ID" value="SMF93412.1"/>
    <property type="molecule type" value="Genomic_DNA"/>
</dbReference>